<sequence>MKDMGEARFCLGMQITRDRKAGKLWLDQELYTREILQRFGMENCNAVTTPLDPNQKLVMTSYTAEDKKKRKKQLRIKRRLGVNLPDLTLAFLYRRYHGLTTTIVNLTGKQSSGYSGRYLKGTLSAKLEFNSHSNSEVVGYCDADWAGDVTERRSVTGYVYVAQGGAISWRIKRQQTVALSTTEAEYMSLTTAAQEGLWLKRLQKELFPDAKDHYKIYCNNQSAINLASNNVFNPRTKHIDVRHRFIKELVNSNKIMLKYVKTDEIVADFLTKAVFTKKTRFL</sequence>
<proteinExistence type="predicted"/>
<keyword evidence="2" id="KW-1185">Reference proteome</keyword>
<accession>A0AAW1JJR7</accession>
<dbReference type="PANTHER" id="PTHR11439:SF483">
    <property type="entry name" value="PEPTIDE SYNTHASE GLIP-LIKE, PUTATIVE (AFU_ORTHOLOGUE AFUA_3G12920)-RELATED"/>
    <property type="match status" value="1"/>
</dbReference>
<gene>
    <name evidence="1" type="ORF">QE152_g28487</name>
</gene>
<organism evidence="1 2">
    <name type="scientific">Popillia japonica</name>
    <name type="common">Japanese beetle</name>
    <dbReference type="NCBI Taxonomy" id="7064"/>
    <lineage>
        <taxon>Eukaryota</taxon>
        <taxon>Metazoa</taxon>
        <taxon>Ecdysozoa</taxon>
        <taxon>Arthropoda</taxon>
        <taxon>Hexapoda</taxon>
        <taxon>Insecta</taxon>
        <taxon>Pterygota</taxon>
        <taxon>Neoptera</taxon>
        <taxon>Endopterygota</taxon>
        <taxon>Coleoptera</taxon>
        <taxon>Polyphaga</taxon>
        <taxon>Scarabaeiformia</taxon>
        <taxon>Scarabaeidae</taxon>
        <taxon>Rutelinae</taxon>
        <taxon>Popillia</taxon>
    </lineage>
</organism>
<name>A0AAW1JJR7_POPJA</name>
<comment type="caution">
    <text evidence="1">The sequence shown here is derived from an EMBL/GenBank/DDBJ whole genome shotgun (WGS) entry which is preliminary data.</text>
</comment>
<reference evidence="1 2" key="1">
    <citation type="journal article" date="2024" name="BMC Genomics">
        <title>De novo assembly and annotation of Popillia japonica's genome with initial clues to its potential as an invasive pest.</title>
        <authorList>
            <person name="Cucini C."/>
            <person name="Boschi S."/>
            <person name="Funari R."/>
            <person name="Cardaioli E."/>
            <person name="Iannotti N."/>
            <person name="Marturano G."/>
            <person name="Paoli F."/>
            <person name="Bruttini M."/>
            <person name="Carapelli A."/>
            <person name="Frati F."/>
            <person name="Nardi F."/>
        </authorList>
    </citation>
    <scope>NUCLEOTIDE SEQUENCE [LARGE SCALE GENOMIC DNA]</scope>
    <source>
        <strain evidence="1">DMR45628</strain>
    </source>
</reference>
<protein>
    <recommendedName>
        <fullName evidence="3">Polyprotein</fullName>
    </recommendedName>
</protein>
<evidence type="ECO:0008006" key="3">
    <source>
        <dbReference type="Google" id="ProtNLM"/>
    </source>
</evidence>
<dbReference type="CDD" id="cd09272">
    <property type="entry name" value="RNase_HI_RT_Ty1"/>
    <property type="match status" value="1"/>
</dbReference>
<evidence type="ECO:0000313" key="1">
    <source>
        <dbReference type="EMBL" id="KAK9704105.1"/>
    </source>
</evidence>
<dbReference type="PANTHER" id="PTHR11439">
    <property type="entry name" value="GAG-POL-RELATED RETROTRANSPOSON"/>
    <property type="match status" value="1"/>
</dbReference>
<dbReference type="AlphaFoldDB" id="A0AAW1JJR7"/>
<dbReference type="Proteomes" id="UP001458880">
    <property type="component" value="Unassembled WGS sequence"/>
</dbReference>
<dbReference type="EMBL" id="JASPKY010000357">
    <property type="protein sequence ID" value="KAK9704105.1"/>
    <property type="molecule type" value="Genomic_DNA"/>
</dbReference>
<evidence type="ECO:0000313" key="2">
    <source>
        <dbReference type="Proteomes" id="UP001458880"/>
    </source>
</evidence>